<protein>
    <submittedName>
        <fullName evidence="2">Uncharacterized protein</fullName>
    </submittedName>
</protein>
<keyword evidence="3" id="KW-1185">Reference proteome</keyword>
<proteinExistence type="predicted"/>
<dbReference type="AlphaFoldDB" id="A0A9P4PE57"/>
<name>A0A9P4PE57_9PLEO</name>
<feature type="region of interest" description="Disordered" evidence="1">
    <location>
        <begin position="1"/>
        <end position="57"/>
    </location>
</feature>
<feature type="region of interest" description="Disordered" evidence="1">
    <location>
        <begin position="221"/>
        <end position="240"/>
    </location>
</feature>
<organism evidence="2 3">
    <name type="scientific">Karstenula rhodostoma CBS 690.94</name>
    <dbReference type="NCBI Taxonomy" id="1392251"/>
    <lineage>
        <taxon>Eukaryota</taxon>
        <taxon>Fungi</taxon>
        <taxon>Dikarya</taxon>
        <taxon>Ascomycota</taxon>
        <taxon>Pezizomycotina</taxon>
        <taxon>Dothideomycetes</taxon>
        <taxon>Pleosporomycetidae</taxon>
        <taxon>Pleosporales</taxon>
        <taxon>Massarineae</taxon>
        <taxon>Didymosphaeriaceae</taxon>
        <taxon>Karstenula</taxon>
    </lineage>
</organism>
<comment type="caution">
    <text evidence="2">The sequence shown here is derived from an EMBL/GenBank/DDBJ whole genome shotgun (WGS) entry which is preliminary data.</text>
</comment>
<dbReference type="EMBL" id="MU001505">
    <property type="protein sequence ID" value="KAF2441703.1"/>
    <property type="molecule type" value="Genomic_DNA"/>
</dbReference>
<feature type="region of interest" description="Disordered" evidence="1">
    <location>
        <begin position="140"/>
        <end position="215"/>
    </location>
</feature>
<feature type="compositionally biased region" description="Low complexity" evidence="1">
    <location>
        <begin position="31"/>
        <end position="42"/>
    </location>
</feature>
<sequence>MSLPRRPGTPPGGWRYWTPQHTQTQAVSELEQQPPQQQTSEPQTREQQTHAVVKPGEPSFAHQYAQALLKAKDINNIHRHRTAIDVAKTAQPPTKEEFIQRVAQYARSLLKLDTSSTPTPQEQEIIGSLYNYLRRQGHDVAHVNPPASPAPQDFSRPDLNKVSEGYGDSVSCDAEVDSDDPVRPVGSPPAPSALQDLPPEMNKGSDNDCDDSVDWDALADTNESTSAVAPDYSVPNPQNGRWEAIRKVRAQTRWDQSSDSKTEQEKVF</sequence>
<accession>A0A9P4PE57</accession>
<evidence type="ECO:0000256" key="1">
    <source>
        <dbReference type="SAM" id="MobiDB-lite"/>
    </source>
</evidence>
<evidence type="ECO:0000313" key="2">
    <source>
        <dbReference type="EMBL" id="KAF2441703.1"/>
    </source>
</evidence>
<gene>
    <name evidence="2" type="ORF">P171DRAFT_446544</name>
</gene>
<dbReference type="Proteomes" id="UP000799764">
    <property type="component" value="Unassembled WGS sequence"/>
</dbReference>
<evidence type="ECO:0000313" key="3">
    <source>
        <dbReference type="Proteomes" id="UP000799764"/>
    </source>
</evidence>
<reference evidence="2" key="1">
    <citation type="journal article" date="2020" name="Stud. Mycol.">
        <title>101 Dothideomycetes genomes: a test case for predicting lifestyles and emergence of pathogens.</title>
        <authorList>
            <person name="Haridas S."/>
            <person name="Albert R."/>
            <person name="Binder M."/>
            <person name="Bloem J."/>
            <person name="Labutti K."/>
            <person name="Salamov A."/>
            <person name="Andreopoulos B."/>
            <person name="Baker S."/>
            <person name="Barry K."/>
            <person name="Bills G."/>
            <person name="Bluhm B."/>
            <person name="Cannon C."/>
            <person name="Castanera R."/>
            <person name="Culley D."/>
            <person name="Daum C."/>
            <person name="Ezra D."/>
            <person name="Gonzalez J."/>
            <person name="Henrissat B."/>
            <person name="Kuo A."/>
            <person name="Liang C."/>
            <person name="Lipzen A."/>
            <person name="Lutzoni F."/>
            <person name="Magnuson J."/>
            <person name="Mondo S."/>
            <person name="Nolan M."/>
            <person name="Ohm R."/>
            <person name="Pangilinan J."/>
            <person name="Park H.-J."/>
            <person name="Ramirez L."/>
            <person name="Alfaro M."/>
            <person name="Sun H."/>
            <person name="Tritt A."/>
            <person name="Yoshinaga Y."/>
            <person name="Zwiers L.-H."/>
            <person name="Turgeon B."/>
            <person name="Goodwin S."/>
            <person name="Spatafora J."/>
            <person name="Crous P."/>
            <person name="Grigoriev I."/>
        </authorList>
    </citation>
    <scope>NUCLEOTIDE SEQUENCE</scope>
    <source>
        <strain evidence="2">CBS 690.94</strain>
    </source>
</reference>
<feature type="compositionally biased region" description="Low complexity" evidence="1">
    <location>
        <begin position="1"/>
        <end position="19"/>
    </location>
</feature>